<name>A0ABM4CVK2_HYDVU</name>
<evidence type="ECO:0000313" key="1">
    <source>
        <dbReference type="Proteomes" id="UP001652625"/>
    </source>
</evidence>
<dbReference type="GeneID" id="136087359"/>
<protein>
    <submittedName>
        <fullName evidence="2 3">Uncharacterized protein LOC136087359</fullName>
    </submittedName>
</protein>
<evidence type="ECO:0000313" key="3">
    <source>
        <dbReference type="RefSeq" id="XP_065665971.1"/>
    </source>
</evidence>
<evidence type="ECO:0000313" key="2">
    <source>
        <dbReference type="RefSeq" id="XP_065665970.1"/>
    </source>
</evidence>
<reference evidence="2 3" key="1">
    <citation type="submission" date="2025-05" db="UniProtKB">
        <authorList>
            <consortium name="RefSeq"/>
        </authorList>
    </citation>
    <scope>IDENTIFICATION</scope>
</reference>
<organism evidence="1 3">
    <name type="scientific">Hydra vulgaris</name>
    <name type="common">Hydra</name>
    <name type="synonym">Hydra attenuata</name>
    <dbReference type="NCBI Taxonomy" id="6087"/>
    <lineage>
        <taxon>Eukaryota</taxon>
        <taxon>Metazoa</taxon>
        <taxon>Cnidaria</taxon>
        <taxon>Hydrozoa</taxon>
        <taxon>Hydroidolina</taxon>
        <taxon>Anthoathecata</taxon>
        <taxon>Aplanulata</taxon>
        <taxon>Hydridae</taxon>
        <taxon>Hydra</taxon>
    </lineage>
</organism>
<dbReference type="RefSeq" id="XP_065665971.1">
    <property type="nucleotide sequence ID" value="XM_065809899.1"/>
</dbReference>
<dbReference type="PANTHER" id="PTHR31025:SF9">
    <property type="entry name" value="SI:DKEY-286J15.1"/>
    <property type="match status" value="1"/>
</dbReference>
<keyword evidence="1" id="KW-1185">Reference proteome</keyword>
<dbReference type="PANTHER" id="PTHR31025">
    <property type="entry name" value="SI:CH211-196P9.1-RELATED"/>
    <property type="match status" value="1"/>
</dbReference>
<dbReference type="RefSeq" id="XP_065665970.1">
    <property type="nucleotide sequence ID" value="XM_065809898.1"/>
</dbReference>
<gene>
    <name evidence="2 3" type="primary">LOC136087359</name>
</gene>
<sequence>MMQAIGSSLIYTLLVNGEIWTKRLSQQCTPASVQEATFSSIGIGCLTSSSIGIVCSTSSSIGIGSSESDDVNPFINMQTFKQYLLKHPVTTDYVKSILATGIFTILARQAITRLVVHKMINVFGNYPTRRHKEDVASLLGQLFSMEASIFFDPSTYSGFLQRGTENARRDWDDKRKIYNWKKRPLNCDKATPTKYKKTEIKSLTFDEINESCVFSQTAASSDGCPRKIIDCVVCRGKGNDNIRDVEKLAFLSSTRTHEVKECLEKTFCIRQFWIMNESPTLSTILKMYPKFQTIPELLDVELQMMFSDCKTDFLSVFRTEILIPALELTGNKSIELIAADAKRGDNGWHAYHACKIISLLLRTTVKRKRISGLESFDHLMRIVEPGCSMIEAAENCWKPYPLLLIQGSINQKVLLVKIAAEKSLITAGSSIEEGIERLFKLFWCFNLEYTEECATFFKFLQLIYNLGEKQPFPASVYQLQAMLKIVKK</sequence>
<accession>A0ABM4CVK2</accession>
<dbReference type="Proteomes" id="UP001652625">
    <property type="component" value="Chromosome 11"/>
</dbReference>
<proteinExistence type="predicted"/>